<evidence type="ECO:0000313" key="3">
    <source>
        <dbReference type="Proteomes" id="UP000012065"/>
    </source>
</evidence>
<accession>M5BMX9</accession>
<reference evidence="2 3" key="1">
    <citation type="journal article" date="2013" name="J. Biotechnol.">
        <title>Establishment and interpretation of the genome sequence of the phytopathogenic fungus Rhizoctonia solani AG1-IB isolate 7/3/14.</title>
        <authorList>
            <person name="Wibberg D.W."/>
            <person name="Jelonek L.J."/>
            <person name="Rupp O.R."/>
            <person name="Hennig M.H."/>
            <person name="Eikmeyer F.E."/>
            <person name="Goesmann A.G."/>
            <person name="Hartmann A.H."/>
            <person name="Borriss R.B."/>
            <person name="Grosch R.G."/>
            <person name="Puehler A.P."/>
            <person name="Schlueter A.S."/>
        </authorList>
    </citation>
    <scope>NUCLEOTIDE SEQUENCE [LARGE SCALE GENOMIC DNA]</scope>
    <source>
        <strain evidence="3">AG1-IB / isolate 7/3/14</strain>
    </source>
</reference>
<feature type="compositionally biased region" description="Polar residues" evidence="1">
    <location>
        <begin position="253"/>
        <end position="265"/>
    </location>
</feature>
<gene>
    <name evidence="2" type="ORF">BN14_02344</name>
</gene>
<evidence type="ECO:0000313" key="2">
    <source>
        <dbReference type="EMBL" id="CCO28349.1"/>
    </source>
</evidence>
<evidence type="ECO:0000256" key="1">
    <source>
        <dbReference type="SAM" id="MobiDB-lite"/>
    </source>
</evidence>
<feature type="compositionally biased region" description="Polar residues" evidence="1">
    <location>
        <begin position="218"/>
        <end position="232"/>
    </location>
</feature>
<dbReference type="EMBL" id="CAOJ01003198">
    <property type="protein sequence ID" value="CCO28349.1"/>
    <property type="molecule type" value="Genomic_DNA"/>
</dbReference>
<dbReference type="HOGENOM" id="CLU_1016288_0_0_1"/>
<name>M5BMX9_THACB</name>
<feature type="region of interest" description="Disordered" evidence="1">
    <location>
        <begin position="1"/>
        <end position="106"/>
    </location>
</feature>
<sequence length="274" mass="30622">MRLEWERMERERLMDEEIRRREPPPLVQTNSNRRNRHEADGEREVIIVAKEGRKSRRRNPDDSRSTSPTSTVPPAPPKENQPTRRQRSQTDAYVPPIASALPPPVQPSFEVIAGVPVLPHGTHVEVAHPFQPRPTSVNTIEVPSLKARDAWERDRLDKGQSVLVPGGQRAVIPDIGSPRPAPDPRQRQASANRGRTQTPLMSHSEPIVPAPPSKYGPSHSSYSIPTFPSRSHNPLPKPPVIDGPYPLRRPAYTNPNRQGRPSGSRNPLPEPPRA</sequence>
<dbReference type="Proteomes" id="UP000012065">
    <property type="component" value="Unassembled WGS sequence"/>
</dbReference>
<feature type="compositionally biased region" description="Basic and acidic residues" evidence="1">
    <location>
        <begin position="1"/>
        <end position="23"/>
    </location>
</feature>
<organism evidence="2 3">
    <name type="scientific">Thanatephorus cucumeris (strain AG1-IB / isolate 7/3/14)</name>
    <name type="common">Lettuce bottom rot fungus</name>
    <name type="synonym">Rhizoctonia solani</name>
    <dbReference type="NCBI Taxonomy" id="1108050"/>
    <lineage>
        <taxon>Eukaryota</taxon>
        <taxon>Fungi</taxon>
        <taxon>Dikarya</taxon>
        <taxon>Basidiomycota</taxon>
        <taxon>Agaricomycotina</taxon>
        <taxon>Agaricomycetes</taxon>
        <taxon>Cantharellales</taxon>
        <taxon>Ceratobasidiaceae</taxon>
        <taxon>Rhizoctonia</taxon>
        <taxon>Rhizoctonia solani AG-1</taxon>
    </lineage>
</organism>
<comment type="caution">
    <text evidence="2">The sequence shown here is derived from an EMBL/GenBank/DDBJ whole genome shotgun (WGS) entry which is preliminary data.</text>
</comment>
<dbReference type="AlphaFoldDB" id="M5BMX9"/>
<feature type="region of interest" description="Disordered" evidence="1">
    <location>
        <begin position="151"/>
        <end position="274"/>
    </location>
</feature>
<proteinExistence type="predicted"/>
<protein>
    <submittedName>
        <fullName evidence="2">Uncharacterized protein</fullName>
    </submittedName>
</protein>